<gene>
    <name evidence="1" type="ORF">GCM10010968_06020</name>
</gene>
<protein>
    <recommendedName>
        <fullName evidence="3">Extracellular solute-binding protein, family 3</fullName>
    </recommendedName>
</protein>
<sequence>MGDNGASIRAMVLSRARAPRAVVAAAAAAVLLGGCALLERIPADPDGTLETVSGGVLEAGASLSDPHVILEDDGSLRGDEVALVESFADEIDAEVDWTVGGEEALVGSLEAGELDLVVGGITDATPWADRAAVTRPHDEVVRPDGSTDRFVVLLPMGENALLAALERHIDGGLP</sequence>
<dbReference type="SUPFAM" id="SSF53850">
    <property type="entry name" value="Periplasmic binding protein-like II"/>
    <property type="match status" value="1"/>
</dbReference>
<proteinExistence type="predicted"/>
<dbReference type="EMBL" id="BMLM01000001">
    <property type="protein sequence ID" value="GGN79254.1"/>
    <property type="molecule type" value="Genomic_DNA"/>
</dbReference>
<evidence type="ECO:0008006" key="3">
    <source>
        <dbReference type="Google" id="ProtNLM"/>
    </source>
</evidence>
<accession>A0ABQ2KEN0</accession>
<evidence type="ECO:0000313" key="2">
    <source>
        <dbReference type="Proteomes" id="UP000626982"/>
    </source>
</evidence>
<organism evidence="1 2">
    <name type="scientific">Agrococcus terreus</name>
    <dbReference type="NCBI Taxonomy" id="574649"/>
    <lineage>
        <taxon>Bacteria</taxon>
        <taxon>Bacillati</taxon>
        <taxon>Actinomycetota</taxon>
        <taxon>Actinomycetes</taxon>
        <taxon>Micrococcales</taxon>
        <taxon>Microbacteriaceae</taxon>
        <taxon>Agrococcus</taxon>
    </lineage>
</organism>
<dbReference type="Gene3D" id="3.40.190.10">
    <property type="entry name" value="Periplasmic binding protein-like II"/>
    <property type="match status" value="1"/>
</dbReference>
<dbReference type="Proteomes" id="UP000626982">
    <property type="component" value="Unassembled WGS sequence"/>
</dbReference>
<reference evidence="2" key="1">
    <citation type="journal article" date="2019" name="Int. J. Syst. Evol. Microbiol.">
        <title>The Global Catalogue of Microorganisms (GCM) 10K type strain sequencing project: providing services to taxonomists for standard genome sequencing and annotation.</title>
        <authorList>
            <consortium name="The Broad Institute Genomics Platform"/>
            <consortium name="The Broad Institute Genome Sequencing Center for Infectious Disease"/>
            <person name="Wu L."/>
            <person name="Ma J."/>
        </authorList>
    </citation>
    <scope>NUCLEOTIDE SEQUENCE [LARGE SCALE GENOMIC DNA]</scope>
    <source>
        <strain evidence="2">CGMCC 1.6960</strain>
    </source>
</reference>
<comment type="caution">
    <text evidence="1">The sequence shown here is derived from an EMBL/GenBank/DDBJ whole genome shotgun (WGS) entry which is preliminary data.</text>
</comment>
<name>A0ABQ2KEN0_9MICO</name>
<keyword evidence="2" id="KW-1185">Reference proteome</keyword>
<evidence type="ECO:0000313" key="1">
    <source>
        <dbReference type="EMBL" id="GGN79254.1"/>
    </source>
</evidence>